<protein>
    <submittedName>
        <fullName evidence="2">Uncharacterized protein</fullName>
    </submittedName>
</protein>
<keyword evidence="3" id="KW-1185">Reference proteome</keyword>
<dbReference type="AlphaFoldDB" id="A0AAV4AVW9"/>
<evidence type="ECO:0000256" key="1">
    <source>
        <dbReference type="SAM" id="MobiDB-lite"/>
    </source>
</evidence>
<accession>A0AAV4AVW9</accession>
<organism evidence="2 3">
    <name type="scientific">Plakobranchus ocellatus</name>
    <dbReference type="NCBI Taxonomy" id="259542"/>
    <lineage>
        <taxon>Eukaryota</taxon>
        <taxon>Metazoa</taxon>
        <taxon>Spiralia</taxon>
        <taxon>Lophotrochozoa</taxon>
        <taxon>Mollusca</taxon>
        <taxon>Gastropoda</taxon>
        <taxon>Heterobranchia</taxon>
        <taxon>Euthyneura</taxon>
        <taxon>Panpulmonata</taxon>
        <taxon>Sacoglossa</taxon>
        <taxon>Placobranchoidea</taxon>
        <taxon>Plakobranchidae</taxon>
        <taxon>Plakobranchus</taxon>
    </lineage>
</organism>
<proteinExistence type="predicted"/>
<comment type="caution">
    <text evidence="2">The sequence shown here is derived from an EMBL/GenBank/DDBJ whole genome shotgun (WGS) entry which is preliminary data.</text>
</comment>
<reference evidence="2 3" key="1">
    <citation type="journal article" date="2021" name="Elife">
        <title>Chloroplast acquisition without the gene transfer in kleptoplastic sea slugs, Plakobranchus ocellatus.</title>
        <authorList>
            <person name="Maeda T."/>
            <person name="Takahashi S."/>
            <person name="Yoshida T."/>
            <person name="Shimamura S."/>
            <person name="Takaki Y."/>
            <person name="Nagai Y."/>
            <person name="Toyoda A."/>
            <person name="Suzuki Y."/>
            <person name="Arimoto A."/>
            <person name="Ishii H."/>
            <person name="Satoh N."/>
            <person name="Nishiyama T."/>
            <person name="Hasebe M."/>
            <person name="Maruyama T."/>
            <person name="Minagawa J."/>
            <person name="Obokata J."/>
            <person name="Shigenobu S."/>
        </authorList>
    </citation>
    <scope>NUCLEOTIDE SEQUENCE [LARGE SCALE GENOMIC DNA]</scope>
</reference>
<feature type="region of interest" description="Disordered" evidence="1">
    <location>
        <begin position="68"/>
        <end position="112"/>
    </location>
</feature>
<feature type="compositionally biased region" description="Basic and acidic residues" evidence="1">
    <location>
        <begin position="75"/>
        <end position="89"/>
    </location>
</feature>
<evidence type="ECO:0000313" key="2">
    <source>
        <dbReference type="EMBL" id="GFO11944.1"/>
    </source>
</evidence>
<dbReference type="Proteomes" id="UP000735302">
    <property type="component" value="Unassembled WGS sequence"/>
</dbReference>
<evidence type="ECO:0000313" key="3">
    <source>
        <dbReference type="Proteomes" id="UP000735302"/>
    </source>
</evidence>
<sequence length="128" mass="14010">MIRIESVDYSGDLRFADPVLAGFDVTSGNSGRIEVSAVWSESTRPIKARAEAKADWSRLYVTWTKVGQPAQEQTEVERGLGREQADGESGRGGGRQVERGPGYAEWRKEEVGGGEKVFKTSATFILSL</sequence>
<gene>
    <name evidence="2" type="ORF">PoB_003844900</name>
</gene>
<name>A0AAV4AVW9_9GAST</name>
<dbReference type="EMBL" id="BLXT01004368">
    <property type="protein sequence ID" value="GFO11944.1"/>
    <property type="molecule type" value="Genomic_DNA"/>
</dbReference>